<sequence length="103" mass="11124">MSAQIGSGSGRRSLSRELPEDPRPAQVVQKRDFVDRVVAATGAKKSEVRPIIEATLDQLGAALAAGETLAVPPFGRARINRSRDMRGSEVITLRLRRKISDGS</sequence>
<organism evidence="4 5">
    <name type="scientific">Paracoccus alcaliphilus</name>
    <dbReference type="NCBI Taxonomy" id="34002"/>
    <lineage>
        <taxon>Bacteria</taxon>
        <taxon>Pseudomonadati</taxon>
        <taxon>Pseudomonadota</taxon>
        <taxon>Alphaproteobacteria</taxon>
        <taxon>Rhodobacterales</taxon>
        <taxon>Paracoccaceae</taxon>
        <taxon>Paracoccus</taxon>
    </lineage>
</organism>
<keyword evidence="2 4" id="KW-0238">DNA-binding</keyword>
<comment type="similarity">
    <text evidence="1">Belongs to the bacterial histone-like protein family.</text>
</comment>
<accession>A0A1H8PCV2</accession>
<evidence type="ECO:0000313" key="5">
    <source>
        <dbReference type="Proteomes" id="UP000199054"/>
    </source>
</evidence>
<dbReference type="SUPFAM" id="SSF47729">
    <property type="entry name" value="IHF-like DNA-binding proteins"/>
    <property type="match status" value="1"/>
</dbReference>
<dbReference type="GO" id="GO:0003677">
    <property type="term" value="F:DNA binding"/>
    <property type="evidence" value="ECO:0007669"/>
    <property type="project" value="UniProtKB-KW"/>
</dbReference>
<feature type="compositionally biased region" description="Basic and acidic residues" evidence="3">
    <location>
        <begin position="14"/>
        <end position="27"/>
    </location>
</feature>
<reference evidence="4 5" key="1">
    <citation type="submission" date="2016-10" db="EMBL/GenBank/DDBJ databases">
        <authorList>
            <person name="de Groot N.N."/>
        </authorList>
    </citation>
    <scope>NUCLEOTIDE SEQUENCE [LARGE SCALE GENOMIC DNA]</scope>
    <source>
        <strain evidence="4 5">DSM 8512</strain>
    </source>
</reference>
<dbReference type="RefSeq" id="WP_090618020.1">
    <property type="nucleotide sequence ID" value="NZ_CP067124.1"/>
</dbReference>
<evidence type="ECO:0000313" key="4">
    <source>
        <dbReference type="EMBL" id="SEO39770.1"/>
    </source>
</evidence>
<evidence type="ECO:0000256" key="1">
    <source>
        <dbReference type="ARBA" id="ARBA00010529"/>
    </source>
</evidence>
<evidence type="ECO:0000256" key="3">
    <source>
        <dbReference type="SAM" id="MobiDB-lite"/>
    </source>
</evidence>
<dbReference type="AlphaFoldDB" id="A0A1H8PCV2"/>
<protein>
    <submittedName>
        <fullName evidence="4">DNA-binding protein</fullName>
    </submittedName>
</protein>
<dbReference type="InterPro" id="IPR010992">
    <property type="entry name" value="IHF-like_DNA-bd_dom_sf"/>
</dbReference>
<gene>
    <name evidence="4" type="ORF">SAMN04489859_10906</name>
</gene>
<dbReference type="OrthoDB" id="7873474at2"/>
<dbReference type="Proteomes" id="UP000199054">
    <property type="component" value="Unassembled WGS sequence"/>
</dbReference>
<proteinExistence type="inferred from homology"/>
<dbReference type="GO" id="GO:0030527">
    <property type="term" value="F:structural constituent of chromatin"/>
    <property type="evidence" value="ECO:0007669"/>
    <property type="project" value="InterPro"/>
</dbReference>
<feature type="region of interest" description="Disordered" evidence="3">
    <location>
        <begin position="1"/>
        <end position="27"/>
    </location>
</feature>
<dbReference type="EMBL" id="FODE01000090">
    <property type="protein sequence ID" value="SEO39770.1"/>
    <property type="molecule type" value="Genomic_DNA"/>
</dbReference>
<dbReference type="STRING" id="34002.SAMN04489859_10906"/>
<name>A0A1H8PCV2_9RHOB</name>
<keyword evidence="5" id="KW-1185">Reference proteome</keyword>
<dbReference type="Gene3D" id="4.10.520.10">
    <property type="entry name" value="IHF-like DNA-binding proteins"/>
    <property type="match status" value="1"/>
</dbReference>
<evidence type="ECO:0000256" key="2">
    <source>
        <dbReference type="ARBA" id="ARBA00023125"/>
    </source>
</evidence>
<dbReference type="Pfam" id="PF00216">
    <property type="entry name" value="Bac_DNA_binding"/>
    <property type="match status" value="1"/>
</dbReference>
<dbReference type="InterPro" id="IPR000119">
    <property type="entry name" value="Hist_DNA-bd"/>
</dbReference>